<gene>
    <name evidence="1" type="ORF">CDAR_496481</name>
</gene>
<proteinExistence type="predicted"/>
<dbReference type="Proteomes" id="UP001054837">
    <property type="component" value="Unassembled WGS sequence"/>
</dbReference>
<organism evidence="1 2">
    <name type="scientific">Caerostris darwini</name>
    <dbReference type="NCBI Taxonomy" id="1538125"/>
    <lineage>
        <taxon>Eukaryota</taxon>
        <taxon>Metazoa</taxon>
        <taxon>Ecdysozoa</taxon>
        <taxon>Arthropoda</taxon>
        <taxon>Chelicerata</taxon>
        <taxon>Arachnida</taxon>
        <taxon>Araneae</taxon>
        <taxon>Araneomorphae</taxon>
        <taxon>Entelegynae</taxon>
        <taxon>Araneoidea</taxon>
        <taxon>Araneidae</taxon>
        <taxon>Caerostris</taxon>
    </lineage>
</organism>
<dbReference type="AlphaFoldDB" id="A0AAV4Q801"/>
<dbReference type="EMBL" id="BPLQ01003970">
    <property type="protein sequence ID" value="GIY04739.1"/>
    <property type="molecule type" value="Genomic_DNA"/>
</dbReference>
<evidence type="ECO:0000313" key="2">
    <source>
        <dbReference type="Proteomes" id="UP001054837"/>
    </source>
</evidence>
<name>A0AAV4Q801_9ARAC</name>
<keyword evidence="2" id="KW-1185">Reference proteome</keyword>
<comment type="caution">
    <text evidence="1">The sequence shown here is derived from an EMBL/GenBank/DDBJ whole genome shotgun (WGS) entry which is preliminary data.</text>
</comment>
<sequence length="90" mass="10533">MADRIHLRKRWFRALLSQGFGQERLPLNCYAGAESTRSKRRKILIAEASPVMGYFWTIGVDKTFICMSLVHIRLERYEWLIGPGETVSFR</sequence>
<accession>A0AAV4Q801</accession>
<reference evidence="1 2" key="1">
    <citation type="submission" date="2021-06" db="EMBL/GenBank/DDBJ databases">
        <title>Caerostris darwini draft genome.</title>
        <authorList>
            <person name="Kono N."/>
            <person name="Arakawa K."/>
        </authorList>
    </citation>
    <scope>NUCLEOTIDE SEQUENCE [LARGE SCALE GENOMIC DNA]</scope>
</reference>
<evidence type="ECO:0000313" key="1">
    <source>
        <dbReference type="EMBL" id="GIY04739.1"/>
    </source>
</evidence>
<protein>
    <submittedName>
        <fullName evidence="1">Uncharacterized protein</fullName>
    </submittedName>
</protein>